<evidence type="ECO:0000256" key="9">
    <source>
        <dbReference type="SAM" id="MobiDB-lite"/>
    </source>
</evidence>
<organism evidence="11 12">
    <name type="scientific">Clonorchis sinensis</name>
    <name type="common">Chinese liver fluke</name>
    <dbReference type="NCBI Taxonomy" id="79923"/>
    <lineage>
        <taxon>Eukaryota</taxon>
        <taxon>Metazoa</taxon>
        <taxon>Spiralia</taxon>
        <taxon>Lophotrochozoa</taxon>
        <taxon>Platyhelminthes</taxon>
        <taxon>Trematoda</taxon>
        <taxon>Digenea</taxon>
        <taxon>Opisthorchiida</taxon>
        <taxon>Opisthorchiata</taxon>
        <taxon>Opisthorchiidae</taxon>
        <taxon>Clonorchis</taxon>
    </lineage>
</organism>
<sequence length="972" mass="108073">MASSITVHVHVPAAVGRSTPIMLTAPCEASSTDRRHHPYTAVADENVVYRRQYVAPIQQLQAYSESYPLQENETTGYFNEHCLKNLPDKSYRATETHLPDPGDHFHYEYRLDSVQTRNVLDLWKSQDAVVTSADCIRPKDEQHVLNRQKQDTRRGENREIDHFPSEQTTQFTSTSSSTSEEAILPSPESDDNPGRQKVHPSQSPADSKDRSESCMQKGQIKIDGPSHEGPLPLSGVSGQLAREPDSSSSSGTPPCYLRDRREGDSNCSEFSHPRLNSPPLSGAYSAAAAVAAAAAYAYASQYIPGLQLRDSAYHESSLASTPCVRSNSPPYLNRRRITDGADPHVSTFSHESSDWHECKSYHTAIAGCALTKRQIYPSSPKSFQPELVKPDHLKGSNEGKQENAKDTKATSPGEPDFQRPYYFSESLPLSGSTLVGKTSQSVSPNEDEDMVPVEDEGQEQADNYRWTTGACVNPVQLEDHIHSETRFSRECVKCGQLTTSFWQPDGTGHYLCEVCGREQNPATLYFDQLRSPLVNGRVENVPHCATRQMGGYEQMKPAENASGDYKLFQQDPATLFNSLSYRRSVRSNLNKTLLSRRSVARRIGLVCTNCETTQTTLWRRNADGQPVCNACGLYQKLHGRTRPSSMRKDAIQTRKRKSKKRRDYNLAVAAVAAAAAAGLPPSNTMSNINHSPANLNSAFPYAQGSLYPNHLGRNVISQSVFEQRLLGQSHFGGSFFHMAHNFPTKSTEMNQVQLPHYFSSDGNEMEKLHPSHYPALGHYNTFGDFTQPSSLEGRSSLDHIGRSYSNVLLPQRMTNYPQLVDSRYVLRHGVHHPDAGSLELSANLPSISNETARVNSGRFNRQTPPAHMLTCSEKNAGESFVRYCHQPASLSTPPKHPPSSEFSMHLNPLPSKAHLCADSEHNRSNGVHYNSKLPHLDFQSTTEYVSPVWPKDHPFPASLRMSQNSTTFVQGL</sequence>
<feature type="domain" description="GATA-type" evidence="10">
    <location>
        <begin position="485"/>
        <end position="516"/>
    </location>
</feature>
<evidence type="ECO:0000313" key="11">
    <source>
        <dbReference type="EMBL" id="KAG5445471.1"/>
    </source>
</evidence>
<comment type="caution">
    <text evidence="11">The sequence shown here is derived from an EMBL/GenBank/DDBJ whole genome shotgun (WGS) entry which is preliminary data.</text>
</comment>
<feature type="domain" description="GATA-type" evidence="10">
    <location>
        <begin position="601"/>
        <end position="654"/>
    </location>
</feature>
<evidence type="ECO:0000256" key="1">
    <source>
        <dbReference type="ARBA" id="ARBA00004123"/>
    </source>
</evidence>
<reference evidence="11 12" key="2">
    <citation type="journal article" date="2021" name="Genomics">
        <title>High-quality reference genome for Clonorchis sinensis.</title>
        <authorList>
            <person name="Young N.D."/>
            <person name="Stroehlein A.J."/>
            <person name="Kinkar L."/>
            <person name="Wang T."/>
            <person name="Sohn W.M."/>
            <person name="Chang B.C.H."/>
            <person name="Kaur P."/>
            <person name="Weisz D."/>
            <person name="Dudchenko O."/>
            <person name="Aiden E.L."/>
            <person name="Korhonen P.K."/>
            <person name="Gasser R.B."/>
        </authorList>
    </citation>
    <scope>NUCLEOTIDE SEQUENCE [LARGE SCALE GENOMIC DNA]</scope>
    <source>
        <strain evidence="11">Cs-k2</strain>
    </source>
</reference>
<dbReference type="GO" id="GO:0008270">
    <property type="term" value="F:zinc ion binding"/>
    <property type="evidence" value="ECO:0007669"/>
    <property type="project" value="UniProtKB-KW"/>
</dbReference>
<dbReference type="GO" id="GO:0000981">
    <property type="term" value="F:DNA-binding transcription factor activity, RNA polymerase II-specific"/>
    <property type="evidence" value="ECO:0007669"/>
    <property type="project" value="TreeGrafter"/>
</dbReference>
<evidence type="ECO:0000256" key="6">
    <source>
        <dbReference type="ARBA" id="ARBA00023125"/>
    </source>
</evidence>
<dbReference type="PROSITE" id="PS50114">
    <property type="entry name" value="GATA_ZN_FINGER_2"/>
    <property type="match status" value="2"/>
</dbReference>
<dbReference type="GO" id="GO:0045944">
    <property type="term" value="P:positive regulation of transcription by RNA polymerase II"/>
    <property type="evidence" value="ECO:0007669"/>
    <property type="project" value="TreeGrafter"/>
</dbReference>
<keyword evidence="8" id="KW-0539">Nucleus</keyword>
<keyword evidence="3" id="KW-0863">Zinc-finger</keyword>
<dbReference type="OrthoDB" id="6249700at2759"/>
<dbReference type="CDD" id="cd00202">
    <property type="entry name" value="ZnF_GATA"/>
    <property type="match status" value="1"/>
</dbReference>
<reference evidence="11 12" key="1">
    <citation type="journal article" date="2018" name="Biotechnol. Adv.">
        <title>Improved genomic resources and new bioinformatic workflow for the carcinogenic parasite Clonorchis sinensis: Biotechnological implications.</title>
        <authorList>
            <person name="Wang D."/>
            <person name="Korhonen P.K."/>
            <person name="Gasser R.B."/>
            <person name="Young N.D."/>
        </authorList>
    </citation>
    <scope>NUCLEOTIDE SEQUENCE [LARGE SCALE GENOMIC DNA]</scope>
    <source>
        <strain evidence="11">Cs-k2</strain>
    </source>
</reference>
<dbReference type="AlphaFoldDB" id="A0A419QED1"/>
<dbReference type="PANTHER" id="PTHR10071">
    <property type="entry name" value="TRANSCRIPTION FACTOR GATA FAMILY MEMBER"/>
    <property type="match status" value="1"/>
</dbReference>
<dbReference type="GO" id="GO:0000122">
    <property type="term" value="P:negative regulation of transcription by RNA polymerase II"/>
    <property type="evidence" value="ECO:0007669"/>
    <property type="project" value="TreeGrafter"/>
</dbReference>
<comment type="subcellular location">
    <subcellularLocation>
        <location evidence="1">Nucleus</location>
    </subcellularLocation>
</comment>
<dbReference type="GO" id="GO:0005634">
    <property type="term" value="C:nucleus"/>
    <property type="evidence" value="ECO:0007669"/>
    <property type="project" value="UniProtKB-SubCell"/>
</dbReference>
<keyword evidence="6" id="KW-0238">DNA-binding</keyword>
<keyword evidence="5" id="KW-0805">Transcription regulation</keyword>
<evidence type="ECO:0000256" key="3">
    <source>
        <dbReference type="ARBA" id="ARBA00022771"/>
    </source>
</evidence>
<dbReference type="PRINTS" id="PR00619">
    <property type="entry name" value="GATAZNFINGER"/>
</dbReference>
<dbReference type="InterPro" id="IPR013088">
    <property type="entry name" value="Znf_NHR/GATA"/>
</dbReference>
<dbReference type="InterPro" id="IPR000679">
    <property type="entry name" value="Znf_GATA"/>
</dbReference>
<keyword evidence="7" id="KW-0804">Transcription</keyword>
<keyword evidence="4" id="KW-0862">Zinc</keyword>
<dbReference type="PANTHER" id="PTHR10071:SF281">
    <property type="entry name" value="BOX A-BINDING FACTOR-RELATED"/>
    <property type="match status" value="1"/>
</dbReference>
<dbReference type="FunFam" id="3.30.50.10:FF:000032">
    <property type="entry name" value="Transcription factor GATA-3"/>
    <property type="match status" value="1"/>
</dbReference>
<accession>A0A419QED1</accession>
<evidence type="ECO:0000256" key="8">
    <source>
        <dbReference type="ARBA" id="ARBA00023242"/>
    </source>
</evidence>
<dbReference type="InParanoid" id="A0A419QED1"/>
<feature type="compositionally biased region" description="Basic and acidic residues" evidence="9">
    <location>
        <begin position="388"/>
        <end position="408"/>
    </location>
</feature>
<feature type="region of interest" description="Disordered" evidence="9">
    <location>
        <begin position="141"/>
        <end position="272"/>
    </location>
</feature>
<evidence type="ECO:0000313" key="12">
    <source>
        <dbReference type="Proteomes" id="UP000286415"/>
    </source>
</evidence>
<evidence type="ECO:0000256" key="2">
    <source>
        <dbReference type="ARBA" id="ARBA00022723"/>
    </source>
</evidence>
<keyword evidence="12" id="KW-1185">Reference proteome</keyword>
<dbReference type="PROSITE" id="PS00344">
    <property type="entry name" value="GATA_ZN_FINGER_1"/>
    <property type="match status" value="1"/>
</dbReference>
<dbReference type="InterPro" id="IPR039355">
    <property type="entry name" value="Transcription_factor_GATA"/>
</dbReference>
<gene>
    <name evidence="11" type="ORF">CSKR_103717</name>
</gene>
<evidence type="ECO:0000259" key="10">
    <source>
        <dbReference type="PROSITE" id="PS50114"/>
    </source>
</evidence>
<protein>
    <recommendedName>
        <fullName evidence="10">GATA-type domain-containing protein</fullName>
    </recommendedName>
</protein>
<dbReference type="SUPFAM" id="SSF57716">
    <property type="entry name" value="Glucocorticoid receptor-like (DNA-binding domain)"/>
    <property type="match status" value="2"/>
</dbReference>
<evidence type="ECO:0000256" key="4">
    <source>
        <dbReference type="ARBA" id="ARBA00022833"/>
    </source>
</evidence>
<dbReference type="Pfam" id="PF00320">
    <property type="entry name" value="GATA"/>
    <property type="match status" value="1"/>
</dbReference>
<keyword evidence="2" id="KW-0479">Metal-binding</keyword>
<dbReference type="Gene3D" id="3.30.50.10">
    <property type="entry name" value="Erythroid Transcription Factor GATA-1, subunit A"/>
    <property type="match status" value="1"/>
</dbReference>
<dbReference type="Proteomes" id="UP000286415">
    <property type="component" value="Unassembled WGS sequence"/>
</dbReference>
<dbReference type="STRING" id="79923.A0A419QED1"/>
<evidence type="ECO:0000256" key="5">
    <source>
        <dbReference type="ARBA" id="ARBA00023015"/>
    </source>
</evidence>
<feature type="region of interest" description="Disordered" evidence="9">
    <location>
        <begin position="380"/>
        <end position="422"/>
    </location>
</feature>
<feature type="compositionally biased region" description="Low complexity" evidence="9">
    <location>
        <begin position="165"/>
        <end position="181"/>
    </location>
</feature>
<proteinExistence type="predicted"/>
<dbReference type="SMART" id="SM00401">
    <property type="entry name" value="ZnF_GATA"/>
    <property type="match status" value="1"/>
</dbReference>
<dbReference type="GO" id="GO:0045165">
    <property type="term" value="P:cell fate commitment"/>
    <property type="evidence" value="ECO:0007669"/>
    <property type="project" value="TreeGrafter"/>
</dbReference>
<name>A0A419QED1_CLOSI</name>
<dbReference type="EMBL" id="NIRI02000056">
    <property type="protein sequence ID" value="KAG5445471.1"/>
    <property type="molecule type" value="Genomic_DNA"/>
</dbReference>
<feature type="compositionally biased region" description="Basic and acidic residues" evidence="9">
    <location>
        <begin position="141"/>
        <end position="164"/>
    </location>
</feature>
<dbReference type="GO" id="GO:0000978">
    <property type="term" value="F:RNA polymerase II cis-regulatory region sequence-specific DNA binding"/>
    <property type="evidence" value="ECO:0007669"/>
    <property type="project" value="TreeGrafter"/>
</dbReference>
<evidence type="ECO:0000256" key="7">
    <source>
        <dbReference type="ARBA" id="ARBA00023163"/>
    </source>
</evidence>